<keyword evidence="4" id="KW-0762">Sugar transport</keyword>
<dbReference type="Proteomes" id="UP000730618">
    <property type="component" value="Unassembled WGS sequence"/>
</dbReference>
<dbReference type="Pfam" id="PF07690">
    <property type="entry name" value="MFS_1"/>
    <property type="match status" value="1"/>
</dbReference>
<evidence type="ECO:0000256" key="2">
    <source>
        <dbReference type="ARBA" id="ARBA00022448"/>
    </source>
</evidence>
<feature type="transmembrane region" description="Helical" evidence="5">
    <location>
        <begin position="337"/>
        <end position="358"/>
    </location>
</feature>
<comment type="subcellular location">
    <subcellularLocation>
        <location evidence="1">Cell membrane</location>
        <topology evidence="1">Multi-pass membrane protein</topology>
    </subcellularLocation>
</comment>
<keyword evidence="5" id="KW-0472">Membrane</keyword>
<evidence type="ECO:0000256" key="1">
    <source>
        <dbReference type="ARBA" id="ARBA00004651"/>
    </source>
</evidence>
<dbReference type="InterPro" id="IPR011701">
    <property type="entry name" value="MFS"/>
</dbReference>
<keyword evidence="5" id="KW-1133">Transmembrane helix</keyword>
<feature type="transmembrane region" description="Helical" evidence="5">
    <location>
        <begin position="215"/>
        <end position="239"/>
    </location>
</feature>
<feature type="transmembrane region" description="Helical" evidence="5">
    <location>
        <begin position="302"/>
        <end position="325"/>
    </location>
</feature>
<keyword evidence="3" id="KW-1003">Cell membrane</keyword>
<feature type="transmembrane region" description="Helical" evidence="5">
    <location>
        <begin position="148"/>
        <end position="171"/>
    </location>
</feature>
<evidence type="ECO:0000256" key="3">
    <source>
        <dbReference type="ARBA" id="ARBA00022475"/>
    </source>
</evidence>
<proteinExistence type="predicted"/>
<feature type="transmembrane region" description="Helical" evidence="5">
    <location>
        <begin position="177"/>
        <end position="195"/>
    </location>
</feature>
<evidence type="ECO:0000313" key="6">
    <source>
        <dbReference type="EMBL" id="CAG7654856.1"/>
    </source>
</evidence>
<evidence type="ECO:0008006" key="8">
    <source>
        <dbReference type="Google" id="ProtNLM"/>
    </source>
</evidence>
<feature type="transmembrane region" description="Helical" evidence="5">
    <location>
        <begin position="109"/>
        <end position="128"/>
    </location>
</feature>
<feature type="transmembrane region" description="Helical" evidence="5">
    <location>
        <begin position="21"/>
        <end position="42"/>
    </location>
</feature>
<accession>A0ABN7TWH6</accession>
<comment type="caution">
    <text evidence="6">The sequence shown here is derived from an EMBL/GenBank/DDBJ whole genome shotgun (WGS) entry which is preliminary data.</text>
</comment>
<feature type="transmembrane region" description="Helical" evidence="5">
    <location>
        <begin position="251"/>
        <end position="272"/>
    </location>
</feature>
<keyword evidence="2" id="KW-0813">Transport</keyword>
<keyword evidence="5" id="KW-0812">Transmembrane</keyword>
<sequence>MQMRIAADMKRFLQVDGAGQMLFTLFCYGIGMGILAPMNAIYLSESIGLSKGEVVSVFVVSLLLNMSTTITVGLLSDKLRSRKKLAIAAASLCLVGLLIYMRAEGYIQALIGMCVASAPSGLIMGQLFAMSRNHFARLAGDIVEMAQIWLRAGYSVGFFCGLLAGANLYLIATFQGVLWGNFAGYAMLVILLSFYREHAEGKQQSGPGAGEPISVIMLVALLLLACADAIRGLYLPLVVKSLFGKPEYMSYIWSAQAVFELLFMTIAGYWAAKYGSKKIILLGGFGAFIAYSIYALRAPLIVFFLIQPVYSFFVSILYGVAMGYVQRMFTGRTGFGASLYVFISLTASLIGYLLPLLVEGYDPSIFIIPMALIVVSLTMISAVLIRERRSSKPVQTFR</sequence>
<dbReference type="RefSeq" id="WP_230415509.1">
    <property type="nucleotide sequence ID" value="NZ_CAJVCE010000023.1"/>
</dbReference>
<evidence type="ECO:0000313" key="7">
    <source>
        <dbReference type="Proteomes" id="UP000730618"/>
    </source>
</evidence>
<feature type="transmembrane region" description="Helical" evidence="5">
    <location>
        <begin position="279"/>
        <end position="296"/>
    </location>
</feature>
<protein>
    <recommendedName>
        <fullName evidence="8">MFS transporter</fullName>
    </recommendedName>
</protein>
<evidence type="ECO:0000256" key="4">
    <source>
        <dbReference type="ARBA" id="ARBA00022597"/>
    </source>
</evidence>
<name>A0ABN7TWH6_9BACL</name>
<dbReference type="EMBL" id="CAJVCE010000023">
    <property type="protein sequence ID" value="CAG7654856.1"/>
    <property type="molecule type" value="Genomic_DNA"/>
</dbReference>
<keyword evidence="7" id="KW-1185">Reference proteome</keyword>
<evidence type="ECO:0000256" key="5">
    <source>
        <dbReference type="SAM" id="Phobius"/>
    </source>
</evidence>
<feature type="transmembrane region" description="Helical" evidence="5">
    <location>
        <begin position="364"/>
        <end position="385"/>
    </location>
</feature>
<dbReference type="PANTHER" id="PTHR23535">
    <property type="entry name" value="SUGAR EFFLUX TRANSPORTER A-RELATED"/>
    <property type="match status" value="1"/>
</dbReference>
<reference evidence="6 7" key="1">
    <citation type="submission" date="2021-06" db="EMBL/GenBank/DDBJ databases">
        <authorList>
            <person name="Criscuolo A."/>
        </authorList>
    </citation>
    <scope>NUCLEOTIDE SEQUENCE [LARGE SCALE GENOMIC DNA]</scope>
    <source>
        <strain evidence="7">CIP 111802</strain>
    </source>
</reference>
<dbReference type="PANTHER" id="PTHR23535:SF2">
    <property type="entry name" value="SUGAR EFFLUX TRANSPORTER A-RELATED"/>
    <property type="match status" value="1"/>
</dbReference>
<feature type="transmembrane region" description="Helical" evidence="5">
    <location>
        <begin position="85"/>
        <end position="103"/>
    </location>
</feature>
<gene>
    <name evidence="6" type="ORF">PAECIP111802_05910</name>
</gene>
<feature type="transmembrane region" description="Helical" evidence="5">
    <location>
        <begin position="54"/>
        <end position="76"/>
    </location>
</feature>
<organism evidence="6 7">
    <name type="scientific">Paenibacillus allorhizosphaerae</name>
    <dbReference type="NCBI Taxonomy" id="2849866"/>
    <lineage>
        <taxon>Bacteria</taxon>
        <taxon>Bacillati</taxon>
        <taxon>Bacillota</taxon>
        <taxon>Bacilli</taxon>
        <taxon>Bacillales</taxon>
        <taxon>Paenibacillaceae</taxon>
        <taxon>Paenibacillus</taxon>
    </lineage>
</organism>